<feature type="transmembrane region" description="Helical" evidence="7">
    <location>
        <begin position="79"/>
        <end position="100"/>
    </location>
</feature>
<dbReference type="PANTHER" id="PTHR43663:SF1">
    <property type="entry name" value="CHROMATE TRANSPORTER"/>
    <property type="match status" value="1"/>
</dbReference>
<dbReference type="AlphaFoldDB" id="A0A4P8IDF3"/>
<dbReference type="RefSeq" id="WP_137328139.1">
    <property type="nucleotide sequence ID" value="NZ_CP040058.1"/>
</dbReference>
<evidence type="ECO:0000256" key="6">
    <source>
        <dbReference type="ARBA" id="ARBA00023136"/>
    </source>
</evidence>
<dbReference type="PANTHER" id="PTHR43663">
    <property type="entry name" value="CHROMATE TRANSPORT PROTEIN-RELATED"/>
    <property type="match status" value="1"/>
</dbReference>
<dbReference type="OrthoDB" id="9788907at2"/>
<comment type="subcellular location">
    <subcellularLocation>
        <location evidence="1">Cell membrane</location>
        <topology evidence="1">Multi-pass membrane protein</topology>
    </subcellularLocation>
</comment>
<sequence length="192" mass="21074">MNKNLLKQYAWLFRVNLTVSAFTFGGGYVVVPMLKKYFVTKRQLISEEELFDIAAIAQSSPGAIAINLSALTGYKIGKLPGAVISCTAAILPPLILLSIISAGYEVFRSSHIVSAVLLGMQAGAAALIIDYIVDMSRMILKKRSIFLTLMVPAAFLSSLLFHINAMLILIVCSALCLFRVWLHEKRRCETCS</sequence>
<dbReference type="Pfam" id="PF02417">
    <property type="entry name" value="Chromate_transp"/>
    <property type="match status" value="1"/>
</dbReference>
<dbReference type="GO" id="GO:0005886">
    <property type="term" value="C:plasma membrane"/>
    <property type="evidence" value="ECO:0007669"/>
    <property type="project" value="UniProtKB-SubCell"/>
</dbReference>
<keyword evidence="6 7" id="KW-0472">Membrane</keyword>
<comment type="similarity">
    <text evidence="2">Belongs to the chromate ion transporter (CHR) (TC 2.A.51) family.</text>
</comment>
<evidence type="ECO:0000256" key="1">
    <source>
        <dbReference type="ARBA" id="ARBA00004651"/>
    </source>
</evidence>
<keyword evidence="5 7" id="KW-1133">Transmembrane helix</keyword>
<evidence type="ECO:0000313" key="9">
    <source>
        <dbReference type="Proteomes" id="UP000298653"/>
    </source>
</evidence>
<reference evidence="8 9" key="1">
    <citation type="submission" date="2019-05" db="EMBL/GenBank/DDBJ databases">
        <title>Complete genome sequencing of Anaerostipes rhamnosivorans.</title>
        <authorList>
            <person name="Bui T.P.N."/>
            <person name="de Vos W.M."/>
        </authorList>
    </citation>
    <scope>NUCLEOTIDE SEQUENCE [LARGE SCALE GENOMIC DNA]</scope>
    <source>
        <strain evidence="8 9">1y2</strain>
    </source>
</reference>
<keyword evidence="9" id="KW-1185">Reference proteome</keyword>
<feature type="transmembrane region" description="Helical" evidence="7">
    <location>
        <begin position="112"/>
        <end position="133"/>
    </location>
</feature>
<evidence type="ECO:0000256" key="2">
    <source>
        <dbReference type="ARBA" id="ARBA00005262"/>
    </source>
</evidence>
<feature type="transmembrane region" description="Helical" evidence="7">
    <location>
        <begin position="167"/>
        <end position="182"/>
    </location>
</feature>
<name>A0A4P8IDF3_9FIRM</name>
<evidence type="ECO:0000256" key="4">
    <source>
        <dbReference type="ARBA" id="ARBA00022692"/>
    </source>
</evidence>
<evidence type="ECO:0000256" key="7">
    <source>
        <dbReference type="SAM" id="Phobius"/>
    </source>
</evidence>
<dbReference type="GO" id="GO:0015109">
    <property type="term" value="F:chromate transmembrane transporter activity"/>
    <property type="evidence" value="ECO:0007669"/>
    <property type="project" value="InterPro"/>
</dbReference>
<dbReference type="KEGG" id="arf:AR1Y2_1163"/>
<protein>
    <submittedName>
        <fullName evidence="8">Chromate transporter</fullName>
    </submittedName>
</protein>
<keyword evidence="3" id="KW-1003">Cell membrane</keyword>
<keyword evidence="4 7" id="KW-0812">Transmembrane</keyword>
<dbReference type="InterPro" id="IPR003370">
    <property type="entry name" value="Chromate_transpt"/>
</dbReference>
<proteinExistence type="inferred from homology"/>
<evidence type="ECO:0000256" key="3">
    <source>
        <dbReference type="ARBA" id="ARBA00022475"/>
    </source>
</evidence>
<evidence type="ECO:0000256" key="5">
    <source>
        <dbReference type="ARBA" id="ARBA00022989"/>
    </source>
</evidence>
<organism evidence="8 9">
    <name type="scientific">Anaerostipes rhamnosivorans</name>
    <dbReference type="NCBI Taxonomy" id="1229621"/>
    <lineage>
        <taxon>Bacteria</taxon>
        <taxon>Bacillati</taxon>
        <taxon>Bacillota</taxon>
        <taxon>Clostridia</taxon>
        <taxon>Lachnospirales</taxon>
        <taxon>Lachnospiraceae</taxon>
        <taxon>Anaerostipes</taxon>
    </lineage>
</organism>
<gene>
    <name evidence="8" type="ORF">AR1Y2_1163</name>
</gene>
<dbReference type="Proteomes" id="UP000298653">
    <property type="component" value="Chromosome"/>
</dbReference>
<feature type="transmembrane region" description="Helical" evidence="7">
    <location>
        <begin position="12"/>
        <end position="34"/>
    </location>
</feature>
<dbReference type="InterPro" id="IPR052518">
    <property type="entry name" value="CHR_Transporter"/>
</dbReference>
<evidence type="ECO:0000313" key="8">
    <source>
        <dbReference type="EMBL" id="QCP34617.1"/>
    </source>
</evidence>
<dbReference type="EMBL" id="CP040058">
    <property type="protein sequence ID" value="QCP34617.1"/>
    <property type="molecule type" value="Genomic_DNA"/>
</dbReference>
<accession>A0A4P8IDF3</accession>